<dbReference type="Proteomes" id="UP000439917">
    <property type="component" value="Unassembled WGS sequence"/>
</dbReference>
<dbReference type="Proteomes" id="UP000244856">
    <property type="component" value="Unassembled WGS sequence"/>
</dbReference>
<reference evidence="4 8" key="3">
    <citation type="submission" date="2020-05" db="EMBL/GenBank/DDBJ databases">
        <title>The draft genome of Cronobacter sakazakii strain 145005.</title>
        <authorList>
            <person name="Yang J."/>
            <person name="Liu L."/>
            <person name="Feng Y."/>
            <person name="Zong Z."/>
        </authorList>
    </citation>
    <scope>NUCLEOTIDE SEQUENCE [LARGE SCALE GENOMIC DNA]</scope>
    <source>
        <strain evidence="4 8">145005</strain>
    </source>
</reference>
<evidence type="ECO:0000313" key="4">
    <source>
        <dbReference type="EMBL" id="NYV43395.1"/>
    </source>
</evidence>
<sequence>MLDLVKPLHHLDALQRHLAPSGTPFDIDAHCELSFINEQGEQQCWFFKEGSLNVWREENHIHVDLMTSPLYLSFSDAVIPEPLRYTLITETPCRGFRMPVRRAIEIIEHRQLWKSFCHWQTWLMRWFEWRDAHFIGTTTYSQIRSTLLTMAAWSPEVRAQVGVIHHIQNHTHISRSVIAEILAELRKGKYIEMQKGKLVAVNKLPLNY</sequence>
<proteinExistence type="inferred from homology"/>
<reference evidence="5 6" key="1">
    <citation type="submission" date="2017-04" db="EMBL/GenBank/DDBJ databases">
        <title>Cronobacter sakazakii, ST83 Lineage Isolates.</title>
        <authorList>
            <person name="Chase H."/>
            <person name="Tall B."/>
            <person name="Gopinath G."/>
            <person name="Lehner A."/>
        </authorList>
    </citation>
    <scope>NUCLEOTIDE SEQUENCE [LARGE SCALE GENOMIC DNA]</scope>
    <source>
        <strain evidence="5 6">MOD1_Comp15</strain>
    </source>
</reference>
<keyword evidence="1" id="KW-0346">Stress response</keyword>
<dbReference type="KEGG" id="csj:CSK29544_04206"/>
<dbReference type="Proteomes" id="UP000548673">
    <property type="component" value="Unassembled WGS sequence"/>
</dbReference>
<dbReference type="InterPro" id="IPR041687">
    <property type="entry name" value="HTH_46"/>
</dbReference>
<evidence type="ECO:0000313" key="3">
    <source>
        <dbReference type="EMBL" id="KAB0880944.1"/>
    </source>
</evidence>
<comment type="function">
    <text evidence="1">Involved in oxidative stress resistance.</text>
</comment>
<evidence type="ECO:0000259" key="2">
    <source>
        <dbReference type="Pfam" id="PF15977"/>
    </source>
</evidence>
<dbReference type="EMBL" id="WAGF01000003">
    <property type="protein sequence ID" value="KAB0880944.1"/>
    <property type="molecule type" value="Genomic_DNA"/>
</dbReference>
<evidence type="ECO:0000313" key="7">
    <source>
        <dbReference type="Proteomes" id="UP000439917"/>
    </source>
</evidence>
<gene>
    <name evidence="1" type="primary">iprA</name>
    <name evidence="5" type="ORF">B7T07_09425</name>
    <name evidence="3" type="ORF">FZI38_01825</name>
    <name evidence="4" type="ORF">HRR37_13735</name>
</gene>
<dbReference type="Gene3D" id="2.60.120.10">
    <property type="entry name" value="Jelly Rolls"/>
    <property type="match status" value="1"/>
</dbReference>
<evidence type="ECO:0000313" key="5">
    <source>
        <dbReference type="EMBL" id="PUW04097.1"/>
    </source>
</evidence>
<dbReference type="EMBL" id="JABTXY010000025">
    <property type="protein sequence ID" value="NYV43395.1"/>
    <property type="molecule type" value="Genomic_DNA"/>
</dbReference>
<comment type="similarity">
    <text evidence="1">Belongs to the IprA family.</text>
</comment>
<evidence type="ECO:0000313" key="6">
    <source>
        <dbReference type="Proteomes" id="UP000244856"/>
    </source>
</evidence>
<dbReference type="GO" id="GO:0006979">
    <property type="term" value="P:response to oxidative stress"/>
    <property type="evidence" value="ECO:0007669"/>
    <property type="project" value="UniProtKB-UniRule"/>
</dbReference>
<feature type="domain" description="IprA winged helix-turn-helix" evidence="2">
    <location>
        <begin position="139"/>
        <end position="205"/>
    </location>
</feature>
<comment type="caution">
    <text evidence="4">The sequence shown here is derived from an EMBL/GenBank/DDBJ whole genome shotgun (WGS) entry which is preliminary data.</text>
</comment>
<dbReference type="Pfam" id="PF15977">
    <property type="entry name" value="HTH_46"/>
    <property type="match status" value="1"/>
</dbReference>
<feature type="DNA-binding region" description="H-T-H motif" evidence="1">
    <location>
        <begin position="164"/>
        <end position="183"/>
    </location>
</feature>
<dbReference type="GeneID" id="56731715"/>
<name>A0A2S9UIM3_CROSK</name>
<dbReference type="RefSeq" id="WP_004386860.1">
    <property type="nucleotide sequence ID" value="NZ_CABMLV010000001.1"/>
</dbReference>
<evidence type="ECO:0000256" key="1">
    <source>
        <dbReference type="HAMAP-Rule" id="MF_02072"/>
    </source>
</evidence>
<protein>
    <recommendedName>
        <fullName evidence="1">Inhibitor of hydrogen peroxide resistance</fullName>
    </recommendedName>
</protein>
<dbReference type="InterPro" id="IPR034719">
    <property type="entry name" value="IprA"/>
</dbReference>
<accession>A0A2S9UIM3</accession>
<reference evidence="3 7" key="2">
    <citation type="submission" date="2019-09" db="EMBL/GenBank/DDBJ databases">
        <title>Prevalence, distribution, and phylogeny of type two toxin-antitoxin genes possessed by Cronobacter species where C. sakazakii homologs follow sequence type lineages.</title>
        <authorList>
            <person name="Finkelstein S."/>
            <person name="Negrete F."/>
            <person name="Jang H."/>
            <person name="Gopinath G.R."/>
            <person name="Tall B.D."/>
        </authorList>
    </citation>
    <scope>NUCLEOTIDE SEQUENCE [LARGE SCALE GENOMIC DNA]</scope>
    <source>
        <strain evidence="3 7">MOD1_Comp4</strain>
    </source>
</reference>
<dbReference type="STRING" id="28141.CSK29544_04206"/>
<dbReference type="AlphaFoldDB" id="A0A2S9UIM3"/>
<evidence type="ECO:0000313" key="8">
    <source>
        <dbReference type="Proteomes" id="UP000548673"/>
    </source>
</evidence>
<dbReference type="InterPro" id="IPR014710">
    <property type="entry name" value="RmlC-like_jellyroll"/>
</dbReference>
<dbReference type="OMA" id="MAEWDET"/>
<dbReference type="HAMAP" id="MF_02072">
    <property type="entry name" value="IprA"/>
    <property type="match status" value="1"/>
</dbReference>
<organism evidence="4 8">
    <name type="scientific">Cronobacter sakazakii</name>
    <name type="common">Enterobacter sakazakii</name>
    <dbReference type="NCBI Taxonomy" id="28141"/>
    <lineage>
        <taxon>Bacteria</taxon>
        <taxon>Pseudomonadati</taxon>
        <taxon>Pseudomonadota</taxon>
        <taxon>Gammaproteobacteria</taxon>
        <taxon>Enterobacterales</taxon>
        <taxon>Enterobacteriaceae</taxon>
        <taxon>Cronobacter</taxon>
    </lineage>
</organism>
<dbReference type="EMBL" id="NCTU01000005">
    <property type="protein sequence ID" value="PUW04097.1"/>
    <property type="molecule type" value="Genomic_DNA"/>
</dbReference>